<gene>
    <name evidence="1" type="ORF">HAP41_0000047330</name>
</gene>
<name>A0A8T5VSU9_9BRAD</name>
<dbReference type="Proteomes" id="UP000551709">
    <property type="component" value="Plasmid pBb1S5a"/>
</dbReference>
<dbReference type="RefSeq" id="WP_166106953.1">
    <property type="nucleotide sequence ID" value="NZ_CP096256.1"/>
</dbReference>
<proteinExistence type="predicted"/>
<reference evidence="1" key="2">
    <citation type="submission" date="2022-04" db="EMBL/GenBank/DDBJ databases">
        <authorList>
            <person name="Bromfield E.S.P."/>
            <person name="Cloutier S."/>
        </authorList>
    </citation>
    <scope>NUCLEOTIDE SEQUENCE</scope>
    <source>
        <strain evidence="1">1S5</strain>
        <plasmid evidence="1">pBb1S5a</plasmid>
    </source>
</reference>
<evidence type="ECO:0000313" key="2">
    <source>
        <dbReference type="Proteomes" id="UP000551709"/>
    </source>
</evidence>
<keyword evidence="1" id="KW-0614">Plasmid</keyword>
<sequence>MFDAIDFTLPVFALPPHLLRPSSSSTFSRPPLEAGALYAAGGLGTEIIDHFNL</sequence>
<dbReference type="EMBL" id="CP096256">
    <property type="protein sequence ID" value="UPT92342.1"/>
    <property type="molecule type" value="Genomic_DNA"/>
</dbReference>
<dbReference type="AlphaFoldDB" id="A0A8T5VSU9"/>
<geneLocation type="plasmid" evidence="1 2">
    <name>pBb1S5a</name>
</geneLocation>
<organism evidence="1 2">
    <name type="scientific">Bradyrhizobium barranii subsp. apii</name>
    <dbReference type="NCBI Taxonomy" id="2819348"/>
    <lineage>
        <taxon>Bacteria</taxon>
        <taxon>Pseudomonadati</taxon>
        <taxon>Pseudomonadota</taxon>
        <taxon>Alphaproteobacteria</taxon>
        <taxon>Hyphomicrobiales</taxon>
        <taxon>Nitrobacteraceae</taxon>
        <taxon>Bradyrhizobium</taxon>
        <taxon>Bradyrhizobium barranii</taxon>
    </lineage>
</organism>
<protein>
    <submittedName>
        <fullName evidence="1">Uncharacterized protein</fullName>
    </submittedName>
</protein>
<reference evidence="1" key="1">
    <citation type="journal article" date="2017" name="Syst. Appl. Microbiol.">
        <title>Soybeans inoculated with root zone soils of Canadian native legumes harbour diverse and novel Bradyrhizobium spp. that possess agricultural potential.</title>
        <authorList>
            <person name="Bromfield E.S.P."/>
            <person name="Cloutier S."/>
            <person name="Tambong J.T."/>
            <person name="Tran Thi T.V."/>
        </authorList>
    </citation>
    <scope>NUCLEOTIDE SEQUENCE</scope>
    <source>
        <strain evidence="1">1S5</strain>
    </source>
</reference>
<accession>A0A8T5VSU9</accession>
<evidence type="ECO:0000313" key="1">
    <source>
        <dbReference type="EMBL" id="UPT92342.1"/>
    </source>
</evidence>